<feature type="region of interest" description="Disordered" evidence="4">
    <location>
        <begin position="1451"/>
        <end position="1471"/>
    </location>
</feature>
<dbReference type="GO" id="GO:0005829">
    <property type="term" value="C:cytosol"/>
    <property type="evidence" value="ECO:0007669"/>
    <property type="project" value="GOC"/>
</dbReference>
<keyword evidence="3" id="KW-0333">Golgi apparatus</keyword>
<dbReference type="InterPro" id="IPR056913">
    <property type="entry name" value="TRAPPC10/Trs130_N"/>
</dbReference>
<evidence type="ECO:0008006" key="11">
    <source>
        <dbReference type="Google" id="ProtNLM"/>
    </source>
</evidence>
<keyword evidence="10" id="KW-1185">Reference proteome</keyword>
<feature type="domain" description="DUF7077" evidence="7">
    <location>
        <begin position="945"/>
        <end position="1061"/>
    </location>
</feature>
<evidence type="ECO:0000259" key="5">
    <source>
        <dbReference type="Pfam" id="PF12584"/>
    </source>
</evidence>
<name>A0A9P4J7A2_9PEZI</name>
<dbReference type="Pfam" id="PF24967">
    <property type="entry name" value="NTS_TR130"/>
    <property type="match status" value="1"/>
</dbReference>
<comment type="caution">
    <text evidence="9">The sequence shown here is derived from an EMBL/GenBank/DDBJ whole genome shotgun (WGS) entry which is preliminary data.</text>
</comment>
<feature type="region of interest" description="Disordered" evidence="4">
    <location>
        <begin position="59"/>
        <end position="102"/>
    </location>
</feature>
<evidence type="ECO:0000259" key="7">
    <source>
        <dbReference type="Pfam" id="PF23274"/>
    </source>
</evidence>
<evidence type="ECO:0000313" key="10">
    <source>
        <dbReference type="Proteomes" id="UP000799439"/>
    </source>
</evidence>
<dbReference type="Proteomes" id="UP000799439">
    <property type="component" value="Unassembled WGS sequence"/>
</dbReference>
<dbReference type="InterPro" id="IPR045126">
    <property type="entry name" value="TRAPPC10/Trs130"/>
</dbReference>
<evidence type="ECO:0000313" key="9">
    <source>
        <dbReference type="EMBL" id="KAF2154742.1"/>
    </source>
</evidence>
<dbReference type="PANTHER" id="PTHR13251:SF3">
    <property type="entry name" value="TRAFFICKING PROTEIN PARTICLE COMPLEX SUBUNIT 10"/>
    <property type="match status" value="1"/>
</dbReference>
<dbReference type="OrthoDB" id="10256906at2759"/>
<dbReference type="InterPro" id="IPR022233">
    <property type="entry name" value="TRAPPC10/Trs130_C"/>
</dbReference>
<dbReference type="PANTHER" id="PTHR13251">
    <property type="entry name" value="EPILEPSY HOLOPROSENCEPHALY CANDIDATE 1/TMEM1"/>
    <property type="match status" value="1"/>
</dbReference>
<dbReference type="Pfam" id="PF24965">
    <property type="entry name" value="TRS130_4HB"/>
    <property type="match status" value="1"/>
</dbReference>
<dbReference type="Pfam" id="PF23274">
    <property type="entry name" value="DUF7077"/>
    <property type="match status" value="1"/>
</dbReference>
<reference evidence="9" key="1">
    <citation type="journal article" date="2020" name="Stud. Mycol.">
        <title>101 Dothideomycetes genomes: a test case for predicting lifestyles and emergence of pathogens.</title>
        <authorList>
            <person name="Haridas S."/>
            <person name="Albert R."/>
            <person name="Binder M."/>
            <person name="Bloem J."/>
            <person name="Labutti K."/>
            <person name="Salamov A."/>
            <person name="Andreopoulos B."/>
            <person name="Baker S."/>
            <person name="Barry K."/>
            <person name="Bills G."/>
            <person name="Bluhm B."/>
            <person name="Cannon C."/>
            <person name="Castanera R."/>
            <person name="Culley D."/>
            <person name="Daum C."/>
            <person name="Ezra D."/>
            <person name="Gonzalez J."/>
            <person name="Henrissat B."/>
            <person name="Kuo A."/>
            <person name="Liang C."/>
            <person name="Lipzen A."/>
            <person name="Lutzoni F."/>
            <person name="Magnuson J."/>
            <person name="Mondo S."/>
            <person name="Nolan M."/>
            <person name="Ohm R."/>
            <person name="Pangilinan J."/>
            <person name="Park H.-J."/>
            <person name="Ramirez L."/>
            <person name="Alfaro M."/>
            <person name="Sun H."/>
            <person name="Tritt A."/>
            <person name="Yoshinaga Y."/>
            <person name="Zwiers L.-H."/>
            <person name="Turgeon B."/>
            <person name="Goodwin S."/>
            <person name="Spatafora J."/>
            <person name="Crous P."/>
            <person name="Grigoriev I."/>
        </authorList>
    </citation>
    <scope>NUCLEOTIDE SEQUENCE</scope>
    <source>
        <strain evidence="9">CBS 260.36</strain>
    </source>
</reference>
<evidence type="ECO:0000259" key="6">
    <source>
        <dbReference type="Pfam" id="PF23036"/>
    </source>
</evidence>
<keyword evidence="2" id="KW-0813">Transport</keyword>
<evidence type="ECO:0000256" key="2">
    <source>
        <dbReference type="ARBA" id="ARBA00022448"/>
    </source>
</evidence>
<protein>
    <recommendedName>
        <fullName evidence="11">Trafficking protein particle complex subunit 11 domain-containing protein</fullName>
    </recommendedName>
</protein>
<organism evidence="9 10">
    <name type="scientific">Myriangium duriaei CBS 260.36</name>
    <dbReference type="NCBI Taxonomy" id="1168546"/>
    <lineage>
        <taxon>Eukaryota</taxon>
        <taxon>Fungi</taxon>
        <taxon>Dikarya</taxon>
        <taxon>Ascomycota</taxon>
        <taxon>Pezizomycotina</taxon>
        <taxon>Dothideomycetes</taxon>
        <taxon>Dothideomycetidae</taxon>
        <taxon>Myriangiales</taxon>
        <taxon>Myriangiaceae</taxon>
        <taxon>Myriangium</taxon>
    </lineage>
</organism>
<dbReference type="EMBL" id="ML996083">
    <property type="protein sequence ID" value="KAF2154742.1"/>
    <property type="molecule type" value="Genomic_DNA"/>
</dbReference>
<feature type="region of interest" description="Disordered" evidence="4">
    <location>
        <begin position="187"/>
        <end position="209"/>
    </location>
</feature>
<feature type="domain" description="Trs130 NTS" evidence="8">
    <location>
        <begin position="657"/>
        <end position="753"/>
    </location>
</feature>
<dbReference type="Pfam" id="PF12584">
    <property type="entry name" value="TRAPPC10"/>
    <property type="match status" value="1"/>
</dbReference>
<evidence type="ECO:0000256" key="4">
    <source>
        <dbReference type="SAM" id="MobiDB-lite"/>
    </source>
</evidence>
<feature type="domain" description="TRAPPC10/Trs130 N-terminal" evidence="6">
    <location>
        <begin position="263"/>
        <end position="433"/>
    </location>
</feature>
<gene>
    <name evidence="9" type="ORF">K461DRAFT_291661</name>
</gene>
<proteinExistence type="predicted"/>
<dbReference type="InterPro" id="IPR056916">
    <property type="entry name" value="NTS_TR130"/>
</dbReference>
<dbReference type="GO" id="GO:0006891">
    <property type="term" value="P:intra-Golgi vesicle-mediated transport"/>
    <property type="evidence" value="ECO:0007669"/>
    <property type="project" value="TreeGrafter"/>
</dbReference>
<feature type="compositionally biased region" description="Basic and acidic residues" evidence="4">
    <location>
        <begin position="1451"/>
        <end position="1465"/>
    </location>
</feature>
<feature type="domain" description="TRAPPC10/Trs130 C-terminal" evidence="5">
    <location>
        <begin position="1272"/>
        <end position="1417"/>
    </location>
</feature>
<dbReference type="Pfam" id="PF23036">
    <property type="entry name" value="TRAPPC10_1st"/>
    <property type="match status" value="1"/>
</dbReference>
<evidence type="ECO:0000256" key="3">
    <source>
        <dbReference type="ARBA" id="ARBA00023034"/>
    </source>
</evidence>
<sequence>MDKSSSSKVTVEYVDPSGVFPLLKPELETRLPLRNLNWKSSTRPLRNIDALHVEFVQDASAKSETPTASAGLKRTSSTRSTRNASGENWPRPDHGHRSVSNPVGIEIPQRERRHQIPGLRQTAYLKLFILRCDDKETYKAEHRQRLRDWVRAISPQTKSTSGLSNHNNHDAFEWMIIHVVIPGTKAASEPRWTAAKQDPDELAERSKSKAKWATKGTTTVFDKLRSDFPPATKSGLEKVAQIRLPREIVPPPFLPTAAVPSDFVESKQEQLNAWHDLVAKFKTLILQSFDRRVSQYEDDIREKEAQRTLPGWNFCTFFTLKENLARGFESVGLVEDALAIYDELEAGLAVSTNNNTAFLGDMTALRSQLMTLSSANDDTGGDTDQQHRISDLLPFPFDISRHDFRSLIVSSTISLFDFHTYIFARQRVLIYRLGFFEPLETSNSDEVTSKPTGIRPRSDEQLIHIAEVCQRAASYISSNIRALKQELKSTASDQARYDTIVQRVAASWAFTMTAKMLAETAIPLDLDTAPSTTTQITNFNFAQGANPYPARRSSLMALSNLATPAGGAIVYENEKFKLSNVDESAKPALPGSGLSELAASRGELSLLQRRLLETLAAMNGWQAGWEAIGNIASTISNGTDQMPSTEESPEYINNLLDEDILKSLGSFDAFLSKYEGLTSVAIKYLILGNRLSLAENLFGDLALLKHQAGDFTGAAQILTKLVPKYTTNRWSSIETKVLVVYCDCLRKLNRRDEYVRMCLCLLRKQASLASVLPYEVGSGEMPVQNDKVTLQDLLDFSIDGPTLFRAPLEDMFADFHVNDAMIHHENEDGFGVEVQFRCQISEQTKIDSIKLKLISSTEPPQEIWLENESSIYIHPGTMSVMLKTRTTTWGLYSVRQVTFEMAKLHFSHAFEPKQKLMSFDFAESANTANRLDPTGPLIMIYPRSTSLNLRISTVPDVHVDKQRSLHVHLDVGSVDFEALTLRLKPATAGLRLHSTNATVVKPQTAKLDASGSHGIQLDPKASSEWTIKVPYSLELPQLDLAVKTEVVATKEGKEYLFLYEEGIPVDLQLDVDVNDTFKPENLFSQFSIRTTNEDPLIIHTVDVSGSEIYSVTPLGVPFGLTVFERQPVSLACMISRSLSDASVTSDRKNNALELKVDYYPLSSVVISNIVDLFDKSIIESSIRYLRRFLLPILRRLLTERLKSRALEEAVLLSELEVPPWDSLDWMTYVSALPLAARDETKRWLQSWHKSHAVLPIHLDALPEPEKRSVIVPVDVPTIDVLATASITIGTTATASASLPPVVYVGQAIQAILQISITHHWSAEPATKDKRTRLTFTVQDSTDWLLAGPSTTTFDCTPDQPSTFSLLLIPLVPGAVLLPHVEVQLAASADATPAAPTTRGRYACETDYESAAETVLVLRPPGDADYAIYDPVATPNLGGPAVGLGVRLEERLSEESERRRAEDEGKWWLQEY</sequence>
<comment type="subcellular location">
    <subcellularLocation>
        <location evidence="1">Golgi apparatus</location>
    </subcellularLocation>
</comment>
<accession>A0A9P4J7A2</accession>
<evidence type="ECO:0000256" key="1">
    <source>
        <dbReference type="ARBA" id="ARBA00004555"/>
    </source>
</evidence>
<dbReference type="GO" id="GO:1990071">
    <property type="term" value="C:TRAPPII protein complex"/>
    <property type="evidence" value="ECO:0007669"/>
    <property type="project" value="InterPro"/>
</dbReference>
<dbReference type="InterPro" id="IPR055505">
    <property type="entry name" value="DUF7077"/>
</dbReference>
<dbReference type="GO" id="GO:0034498">
    <property type="term" value="P:early endosome to Golgi transport"/>
    <property type="evidence" value="ECO:0007669"/>
    <property type="project" value="TreeGrafter"/>
</dbReference>
<evidence type="ECO:0000259" key="8">
    <source>
        <dbReference type="Pfam" id="PF24967"/>
    </source>
</evidence>
<feature type="compositionally biased region" description="Basic and acidic residues" evidence="4">
    <location>
        <begin position="197"/>
        <end position="207"/>
    </location>
</feature>